<dbReference type="GO" id="GO:0016491">
    <property type="term" value="F:oxidoreductase activity"/>
    <property type="evidence" value="ECO:0007669"/>
    <property type="project" value="UniProtKB-KW"/>
</dbReference>
<dbReference type="InterPro" id="IPR051317">
    <property type="entry name" value="Gfo/Idh/MocA_oxidoreduct"/>
</dbReference>
<protein>
    <submittedName>
        <fullName evidence="3">Uncharacterized protein</fullName>
    </submittedName>
</protein>
<dbReference type="AlphaFoldDB" id="A0A517ZTJ0"/>
<proteinExistence type="inferred from homology"/>
<dbReference type="RefSeq" id="WP_145378302.1">
    <property type="nucleotide sequence ID" value="NZ_CP036276.1"/>
</dbReference>
<evidence type="ECO:0000256" key="1">
    <source>
        <dbReference type="ARBA" id="ARBA00010928"/>
    </source>
</evidence>
<accession>A0A517ZTJ0</accession>
<keyword evidence="2" id="KW-0560">Oxidoreductase</keyword>
<evidence type="ECO:0000313" key="4">
    <source>
        <dbReference type="Proteomes" id="UP000319383"/>
    </source>
</evidence>
<dbReference type="Gene3D" id="3.40.50.720">
    <property type="entry name" value="NAD(P)-binding Rossmann-like Domain"/>
    <property type="match status" value="1"/>
</dbReference>
<organism evidence="3 4">
    <name type="scientific">Symmachiella dynata</name>
    <dbReference type="NCBI Taxonomy" id="2527995"/>
    <lineage>
        <taxon>Bacteria</taxon>
        <taxon>Pseudomonadati</taxon>
        <taxon>Planctomycetota</taxon>
        <taxon>Planctomycetia</taxon>
        <taxon>Planctomycetales</taxon>
        <taxon>Planctomycetaceae</taxon>
        <taxon>Symmachiella</taxon>
    </lineage>
</organism>
<name>A0A517ZTJ0_9PLAN</name>
<reference evidence="3 4" key="1">
    <citation type="submission" date="2019-02" db="EMBL/GenBank/DDBJ databases">
        <title>Deep-cultivation of Planctomycetes and their phenomic and genomic characterization uncovers novel biology.</title>
        <authorList>
            <person name="Wiegand S."/>
            <person name="Jogler M."/>
            <person name="Boedeker C."/>
            <person name="Pinto D."/>
            <person name="Vollmers J."/>
            <person name="Rivas-Marin E."/>
            <person name="Kohn T."/>
            <person name="Peeters S.H."/>
            <person name="Heuer A."/>
            <person name="Rast P."/>
            <person name="Oberbeckmann S."/>
            <person name="Bunk B."/>
            <person name="Jeske O."/>
            <person name="Meyerdierks A."/>
            <person name="Storesund J.E."/>
            <person name="Kallscheuer N."/>
            <person name="Luecker S."/>
            <person name="Lage O.M."/>
            <person name="Pohl T."/>
            <person name="Merkel B.J."/>
            <person name="Hornburger P."/>
            <person name="Mueller R.-W."/>
            <person name="Bruemmer F."/>
            <person name="Labrenz M."/>
            <person name="Spormann A.M."/>
            <person name="Op den Camp H."/>
            <person name="Overmann J."/>
            <person name="Amann R."/>
            <person name="Jetten M.S.M."/>
            <person name="Mascher T."/>
            <person name="Medema M.H."/>
            <person name="Devos D.P."/>
            <person name="Kaster A.-K."/>
            <person name="Ovreas L."/>
            <person name="Rohde M."/>
            <person name="Galperin M.Y."/>
            <person name="Jogler C."/>
        </authorList>
    </citation>
    <scope>NUCLEOTIDE SEQUENCE [LARGE SCALE GENOMIC DNA]</scope>
    <source>
        <strain evidence="3 4">Mal52</strain>
    </source>
</reference>
<dbReference type="Proteomes" id="UP000319383">
    <property type="component" value="Chromosome"/>
</dbReference>
<dbReference type="PANTHER" id="PTHR43708:SF5">
    <property type="entry name" value="CONSERVED EXPRESSED OXIDOREDUCTASE (EUROFUNG)-RELATED"/>
    <property type="match status" value="1"/>
</dbReference>
<keyword evidence="4" id="KW-1185">Reference proteome</keyword>
<dbReference type="KEGG" id="sdyn:Mal52_42510"/>
<dbReference type="PANTHER" id="PTHR43708">
    <property type="entry name" value="CONSERVED EXPRESSED OXIDOREDUCTASE (EUROFUNG)"/>
    <property type="match status" value="1"/>
</dbReference>
<evidence type="ECO:0000256" key="2">
    <source>
        <dbReference type="ARBA" id="ARBA00023002"/>
    </source>
</evidence>
<sequence length="294" mass="32607">MLDVAIIGLDSAWETTHQPALQMLRDRMRIRVVWDAVATRAEQAASEFKATPCEGILRAVSLPSVQAVLVLGDAWCRDALLSFLMQNDKPSFVADDTTLLRASAITDFTDKDLRTPMIVPELSLRYTPATSRLRELMATRLGAAREIDVQVECPASNDLIQSRLPLIDWCRYLVGKQATVQQSTDETLLLEFPPSRSQTESALARITLVETPTATQNVSPFTATIQCERGTAKLRGTQEITWTHAEDQRTEVLEGERDGMVVLLDLFCRRVLGGLVPIPTIDDLITSARLANET</sequence>
<dbReference type="EMBL" id="CP036276">
    <property type="protein sequence ID" value="QDU45755.1"/>
    <property type="molecule type" value="Genomic_DNA"/>
</dbReference>
<evidence type="ECO:0000313" key="3">
    <source>
        <dbReference type="EMBL" id="QDU45755.1"/>
    </source>
</evidence>
<gene>
    <name evidence="3" type="ORF">Mal52_42510</name>
</gene>
<comment type="similarity">
    <text evidence="1">Belongs to the Gfo/Idh/MocA family.</text>
</comment>